<dbReference type="Proteomes" id="UP001444661">
    <property type="component" value="Unassembled WGS sequence"/>
</dbReference>
<evidence type="ECO:0000256" key="1">
    <source>
        <dbReference type="SAM" id="MobiDB-lite"/>
    </source>
</evidence>
<feature type="compositionally biased region" description="Polar residues" evidence="1">
    <location>
        <begin position="108"/>
        <end position="120"/>
    </location>
</feature>
<keyword evidence="3" id="KW-1185">Reference proteome</keyword>
<dbReference type="EMBL" id="JAQQWK010000006">
    <property type="protein sequence ID" value="KAK8039214.1"/>
    <property type="molecule type" value="Genomic_DNA"/>
</dbReference>
<gene>
    <name evidence="2" type="ORF">PG993_007625</name>
</gene>
<organism evidence="2 3">
    <name type="scientific">Apiospora rasikravindrae</name>
    <dbReference type="NCBI Taxonomy" id="990691"/>
    <lineage>
        <taxon>Eukaryota</taxon>
        <taxon>Fungi</taxon>
        <taxon>Dikarya</taxon>
        <taxon>Ascomycota</taxon>
        <taxon>Pezizomycotina</taxon>
        <taxon>Sordariomycetes</taxon>
        <taxon>Xylariomycetidae</taxon>
        <taxon>Amphisphaeriales</taxon>
        <taxon>Apiosporaceae</taxon>
        <taxon>Apiospora</taxon>
    </lineage>
</organism>
<evidence type="ECO:0000313" key="2">
    <source>
        <dbReference type="EMBL" id="KAK8039214.1"/>
    </source>
</evidence>
<feature type="compositionally biased region" description="Polar residues" evidence="1">
    <location>
        <begin position="41"/>
        <end position="52"/>
    </location>
</feature>
<name>A0ABR1SZV5_9PEZI</name>
<sequence length="120" mass="13308">MTPPEAQQQAGAASANKKKTNKKKKNNANKQKQQEDAPDEQSVNPTLPNGEQRQGEDDDQSDSPESPVVRLRFTLNSARPGDQPLAGLADQTTPETNKYRIAERRRSNASNNTNDEWSFS</sequence>
<feature type="compositionally biased region" description="Basic and acidic residues" evidence="1">
    <location>
        <begin position="97"/>
        <end position="106"/>
    </location>
</feature>
<evidence type="ECO:0000313" key="3">
    <source>
        <dbReference type="Proteomes" id="UP001444661"/>
    </source>
</evidence>
<protein>
    <submittedName>
        <fullName evidence="2">Uncharacterized protein</fullName>
    </submittedName>
</protein>
<comment type="caution">
    <text evidence="2">The sequence shown here is derived from an EMBL/GenBank/DDBJ whole genome shotgun (WGS) entry which is preliminary data.</text>
</comment>
<feature type="compositionally biased region" description="Basic residues" evidence="1">
    <location>
        <begin position="16"/>
        <end position="27"/>
    </location>
</feature>
<proteinExistence type="predicted"/>
<reference evidence="2 3" key="1">
    <citation type="submission" date="2023-01" db="EMBL/GenBank/DDBJ databases">
        <title>Analysis of 21 Apiospora genomes using comparative genomics revels a genus with tremendous synthesis potential of carbohydrate active enzymes and secondary metabolites.</title>
        <authorList>
            <person name="Sorensen T."/>
        </authorList>
    </citation>
    <scope>NUCLEOTIDE SEQUENCE [LARGE SCALE GENOMIC DNA]</scope>
    <source>
        <strain evidence="2 3">CBS 33761</strain>
    </source>
</reference>
<feature type="region of interest" description="Disordered" evidence="1">
    <location>
        <begin position="1"/>
        <end position="120"/>
    </location>
</feature>
<accession>A0ABR1SZV5</accession>